<feature type="region of interest" description="Disordered" evidence="5">
    <location>
        <begin position="522"/>
        <end position="581"/>
    </location>
</feature>
<evidence type="ECO:0000256" key="4">
    <source>
        <dbReference type="PROSITE-ProRule" id="PRU00124"/>
    </source>
</evidence>
<dbReference type="SMART" id="SM00042">
    <property type="entry name" value="CUB"/>
    <property type="match status" value="1"/>
</dbReference>
<feature type="domain" description="CUB" evidence="6">
    <location>
        <begin position="294"/>
        <end position="365"/>
    </location>
</feature>
<proteinExistence type="predicted"/>
<dbReference type="SUPFAM" id="SSF49899">
    <property type="entry name" value="Concanavalin A-like lectins/glucanases"/>
    <property type="match status" value="1"/>
</dbReference>
<dbReference type="SMART" id="SM00192">
    <property type="entry name" value="LDLa"/>
    <property type="match status" value="1"/>
</dbReference>
<dbReference type="PROSITE" id="PS01180">
    <property type="entry name" value="CUB"/>
    <property type="match status" value="1"/>
</dbReference>
<dbReference type="SUPFAM" id="SSF49854">
    <property type="entry name" value="Spermadhesin, CUB domain"/>
    <property type="match status" value="1"/>
</dbReference>
<dbReference type="PROSITE" id="PS01209">
    <property type="entry name" value="LDLRA_1"/>
    <property type="match status" value="1"/>
</dbReference>
<dbReference type="GO" id="GO:0016020">
    <property type="term" value="C:membrane"/>
    <property type="evidence" value="ECO:0007669"/>
    <property type="project" value="InterPro"/>
</dbReference>
<organism evidence="8 9">
    <name type="scientific">Mugilogobius chulae</name>
    <name type="common">yellowstripe goby</name>
    <dbReference type="NCBI Taxonomy" id="88201"/>
    <lineage>
        <taxon>Eukaryota</taxon>
        <taxon>Metazoa</taxon>
        <taxon>Chordata</taxon>
        <taxon>Craniata</taxon>
        <taxon>Vertebrata</taxon>
        <taxon>Euteleostomi</taxon>
        <taxon>Actinopterygii</taxon>
        <taxon>Neopterygii</taxon>
        <taxon>Teleostei</taxon>
        <taxon>Neoteleostei</taxon>
        <taxon>Acanthomorphata</taxon>
        <taxon>Gobiaria</taxon>
        <taxon>Gobiiformes</taxon>
        <taxon>Gobioidei</taxon>
        <taxon>Gobiidae</taxon>
        <taxon>Gobionellinae</taxon>
        <taxon>Mugilogobius</taxon>
    </lineage>
</organism>
<dbReference type="InterPro" id="IPR051560">
    <property type="entry name" value="MAM_domain-containing"/>
</dbReference>
<dbReference type="FunFam" id="2.60.120.200:FF:000128">
    <property type="entry name" value="enteropeptidase isoform X2"/>
    <property type="match status" value="1"/>
</dbReference>
<evidence type="ECO:0000259" key="6">
    <source>
        <dbReference type="PROSITE" id="PS01180"/>
    </source>
</evidence>
<keyword evidence="9" id="KW-1185">Reference proteome</keyword>
<dbReference type="AlphaFoldDB" id="A0AAW0PCU0"/>
<dbReference type="SMART" id="SM00137">
    <property type="entry name" value="MAM"/>
    <property type="match status" value="1"/>
</dbReference>
<dbReference type="SUPFAM" id="SSF57424">
    <property type="entry name" value="LDL receptor-like module"/>
    <property type="match status" value="1"/>
</dbReference>
<evidence type="ECO:0000256" key="2">
    <source>
        <dbReference type="ARBA" id="ARBA00023157"/>
    </source>
</evidence>
<dbReference type="CDD" id="cd00041">
    <property type="entry name" value="CUB"/>
    <property type="match status" value="1"/>
</dbReference>
<dbReference type="InterPro" id="IPR035914">
    <property type="entry name" value="Sperma_CUB_dom_sf"/>
</dbReference>
<dbReference type="Gene3D" id="2.60.120.290">
    <property type="entry name" value="Spermadhesin, CUB domain"/>
    <property type="match status" value="1"/>
</dbReference>
<dbReference type="Proteomes" id="UP001460270">
    <property type="component" value="Unassembled WGS sequence"/>
</dbReference>
<name>A0AAW0PCU0_9GOBI</name>
<evidence type="ECO:0000313" key="9">
    <source>
        <dbReference type="Proteomes" id="UP001460270"/>
    </source>
</evidence>
<dbReference type="SUPFAM" id="SSF56487">
    <property type="entry name" value="SRCR-like"/>
    <property type="match status" value="1"/>
</dbReference>
<dbReference type="CDD" id="cd06263">
    <property type="entry name" value="MAM"/>
    <property type="match status" value="1"/>
</dbReference>
<dbReference type="PROSITE" id="PS50060">
    <property type="entry name" value="MAM_2"/>
    <property type="match status" value="1"/>
</dbReference>
<dbReference type="InterPro" id="IPR000859">
    <property type="entry name" value="CUB_dom"/>
</dbReference>
<dbReference type="Pfam" id="PF00431">
    <property type="entry name" value="CUB"/>
    <property type="match status" value="1"/>
</dbReference>
<keyword evidence="2 4" id="KW-1015">Disulfide bond</keyword>
<dbReference type="EMBL" id="JBBPFD010000005">
    <property type="protein sequence ID" value="KAK7924991.1"/>
    <property type="molecule type" value="Genomic_DNA"/>
</dbReference>
<evidence type="ECO:0000256" key="3">
    <source>
        <dbReference type="PROSITE-ProRule" id="PRU00059"/>
    </source>
</evidence>
<dbReference type="PROSITE" id="PS50068">
    <property type="entry name" value="LDLRA_2"/>
    <property type="match status" value="1"/>
</dbReference>
<dbReference type="CDD" id="cd00112">
    <property type="entry name" value="LDLa"/>
    <property type="match status" value="1"/>
</dbReference>
<accession>A0AAW0PCU0</accession>
<comment type="caution">
    <text evidence="8">The sequence shown here is derived from an EMBL/GenBank/DDBJ whole genome shotgun (WGS) entry which is preliminary data.</text>
</comment>
<dbReference type="InterPro" id="IPR000998">
    <property type="entry name" value="MAM_dom"/>
</dbReference>
<evidence type="ECO:0000256" key="5">
    <source>
        <dbReference type="SAM" id="MobiDB-lite"/>
    </source>
</evidence>
<gene>
    <name evidence="8" type="ORF">WMY93_007301</name>
</gene>
<dbReference type="Pfam" id="PF00057">
    <property type="entry name" value="Ldl_recept_a"/>
    <property type="match status" value="1"/>
</dbReference>
<dbReference type="Pfam" id="PF00629">
    <property type="entry name" value="MAM"/>
    <property type="match status" value="1"/>
</dbReference>
<feature type="disulfide bond" evidence="4">
    <location>
        <begin position="385"/>
        <end position="400"/>
    </location>
</feature>
<dbReference type="InterPro" id="IPR036772">
    <property type="entry name" value="SRCR-like_dom_sf"/>
</dbReference>
<dbReference type="InterPro" id="IPR013320">
    <property type="entry name" value="ConA-like_dom_sf"/>
</dbReference>
<dbReference type="InterPro" id="IPR036055">
    <property type="entry name" value="LDL_receptor-like_sf"/>
</dbReference>
<comment type="caution">
    <text evidence="4">Lacks conserved residue(s) required for the propagation of feature annotation.</text>
</comment>
<evidence type="ECO:0000259" key="7">
    <source>
        <dbReference type="PROSITE" id="PS50060"/>
    </source>
</evidence>
<keyword evidence="1" id="KW-0677">Repeat</keyword>
<protein>
    <submittedName>
        <fullName evidence="8">Uncharacterized protein</fullName>
    </submittedName>
</protein>
<reference evidence="9" key="1">
    <citation type="submission" date="2024-04" db="EMBL/GenBank/DDBJ databases">
        <title>Salinicola lusitanus LLJ914,a marine bacterium isolated from the Okinawa Trough.</title>
        <authorList>
            <person name="Li J."/>
        </authorList>
    </citation>
    <scope>NUCLEOTIDE SEQUENCE [LARGE SCALE GENOMIC DNA]</scope>
</reference>
<evidence type="ECO:0000313" key="8">
    <source>
        <dbReference type="EMBL" id="KAK7924991.1"/>
    </source>
</evidence>
<dbReference type="Gene3D" id="2.60.120.200">
    <property type="match status" value="1"/>
</dbReference>
<dbReference type="InterPro" id="IPR023415">
    <property type="entry name" value="LDLR_class-A_CS"/>
</dbReference>
<evidence type="ECO:0000256" key="1">
    <source>
        <dbReference type="ARBA" id="ARBA00022737"/>
    </source>
</evidence>
<dbReference type="InterPro" id="IPR002172">
    <property type="entry name" value="LDrepeatLR_classA_rpt"/>
</dbReference>
<feature type="disulfide bond" evidence="3">
    <location>
        <begin position="294"/>
        <end position="321"/>
    </location>
</feature>
<dbReference type="PANTHER" id="PTHR23282">
    <property type="entry name" value="APICAL ENDOSOMAL GLYCOPROTEIN PRECURSOR"/>
    <property type="match status" value="1"/>
</dbReference>
<dbReference type="PANTHER" id="PTHR23282:SF101">
    <property type="entry name" value="MAM DOMAIN-CONTAINING PROTEIN"/>
    <property type="match status" value="1"/>
</dbReference>
<feature type="domain" description="MAM" evidence="7">
    <location>
        <begin position="110"/>
        <end position="273"/>
    </location>
</feature>
<sequence length="632" mass="70570">MAELTVPWKMGLKQLSKEKRTNMLSLHPNANKQGGELHFPVEVGCRGYTGSSTQRFLKTIGVNGPHLRKALKDMAEEAEQGSFWIWLRRKDKAWGEMDPRTAAGVNEQKLNCSFESGWCFWRRDPDQDQDWIRTRGERFPPETGPSVDHTTGTAQGFYVATLFSPGSWLKTFRILSLPLSPDSGASCLSFWYYMFGADVFVLRVLLLRPQSPDLVLVQRLGDFGPSWYRGQVQIEPDWTWNHTQVAFEAQKQSGMLNDIALDDITLTSSPCGPAPPEPTNVPPPTTPTPLPADCGGPFDLHDNGTFSSPNYPHYYGNKADCLWRLHTDVGKNLQLNFLDFDLETSFDTLEIRDGPEPDSTLLDPCPEAQFQCSVSGLCVSAESVCDGRLDCDDGTDEAQCVFSDSQKLQFKIVSSNFSVCSSNWSQSLSDFTCRYLGHRSGVWSSVESRPEDSPFVSVSVFNQSLETSVVDECENVVSLNCSNEREFSPGLVLQSRAAAGQSENSRRTCTWALECVHGPHRPITDLGSRGSVSTNQTHHHPPSVQPTNQTSRRGPDAAAGANQLQRPRAAGLSPRNSFRSSSRKRLFRLRLGTSGERRSDFVRRRLWKSSESRSLRSSLRLHFLDRSDPTLT</sequence>